<dbReference type="Gene3D" id="2.130.10.10">
    <property type="entry name" value="YVTN repeat-like/Quinoprotein amine dehydrogenase"/>
    <property type="match status" value="1"/>
</dbReference>
<dbReference type="SUPFAM" id="SSF50969">
    <property type="entry name" value="YVTN repeat-like/Quinoprotein amine dehydrogenase"/>
    <property type="match status" value="1"/>
</dbReference>
<dbReference type="InterPro" id="IPR015943">
    <property type="entry name" value="WD40/YVTN_repeat-like_dom_sf"/>
</dbReference>
<accession>A0A5C0VJJ0</accession>
<dbReference type="GO" id="GO:0016603">
    <property type="term" value="F:glutaminyl-peptide cyclotransferase activity"/>
    <property type="evidence" value="ECO:0007669"/>
    <property type="project" value="InterPro"/>
</dbReference>
<dbReference type="PANTHER" id="PTHR31270">
    <property type="entry name" value="GLUTAMINYL-PEPTIDE CYCLOTRANSFERASE"/>
    <property type="match status" value="1"/>
</dbReference>
<gene>
    <name evidence="1" type="ORF">FYC62_15380</name>
</gene>
<keyword evidence="1" id="KW-0808">Transferase</keyword>
<protein>
    <submittedName>
        <fullName evidence="1">Glutaminyl-peptide cyclotransferase</fullName>
    </submittedName>
</protein>
<organism evidence="1 2">
    <name type="scientific">Pedobacter aquae</name>
    <dbReference type="NCBI Taxonomy" id="2605747"/>
    <lineage>
        <taxon>Bacteria</taxon>
        <taxon>Pseudomonadati</taxon>
        <taxon>Bacteroidota</taxon>
        <taxon>Sphingobacteriia</taxon>
        <taxon>Sphingobacteriales</taxon>
        <taxon>Sphingobacteriaceae</taxon>
        <taxon>Pedobacter</taxon>
    </lineage>
</organism>
<dbReference type="PANTHER" id="PTHR31270:SF1">
    <property type="entry name" value="GLUTAMINYL-PEPTIDE CYCLOTRANSFERASE"/>
    <property type="match status" value="1"/>
</dbReference>
<name>A0A5C0VJJ0_9SPHI</name>
<reference evidence="1 2" key="1">
    <citation type="submission" date="2019-08" db="EMBL/GenBank/DDBJ databases">
        <title>Pedobacter sp. nov., isolated from Han river, South Korea.</title>
        <authorList>
            <person name="Lee D.-H."/>
            <person name="Kim Y.-S."/>
            <person name="Hwang E.-M."/>
            <person name="Le Tran T.C."/>
            <person name="Cha C.-J."/>
        </authorList>
    </citation>
    <scope>NUCLEOTIDE SEQUENCE [LARGE SCALE GENOMIC DNA]</scope>
    <source>
        <strain evidence="1 2">CJ43</strain>
    </source>
</reference>
<sequence>MLFGIMNKYLVTVFSFLMLILSCNQGKKTGQEEIALLFPESGSLIKAGEPLKLSLMLSSKLPDSIQYFIDDKLVASAKDTATQMINTKEMPLGIRLIQAKLYTGTDVQELSTNVVLVSSKTPEQYGFKIINTYKHDVSSYTQGLEYHDGFFYESDGEYGASSLRKTTVEGKVLQQKDIAQQYFAEGMTVIGDKIIQLTYKERVILEYDKNTFNLLRTLPYNHAAEGWGLAYDGATIYNTDGSNKIYKLNKESYQPEGYIEVYDDKGPVSQLNELEWIDGKLFANIYTSDLIAIINPQTGEVEAYINLIGLNKEQVEDQDQDVLNGIAWDAKGKRLFVTGKKWPKLYQIEMVKR</sequence>
<dbReference type="InterPro" id="IPR011044">
    <property type="entry name" value="Quino_amine_DH_bsu"/>
</dbReference>
<dbReference type="Pfam" id="PF05096">
    <property type="entry name" value="Glu_cyclase_2"/>
    <property type="match status" value="1"/>
</dbReference>
<dbReference type="EMBL" id="CP043329">
    <property type="protein sequence ID" value="QEK52898.1"/>
    <property type="molecule type" value="Genomic_DNA"/>
</dbReference>
<evidence type="ECO:0000313" key="1">
    <source>
        <dbReference type="EMBL" id="QEK52898.1"/>
    </source>
</evidence>
<dbReference type="AlphaFoldDB" id="A0A5C0VJJ0"/>
<dbReference type="InterPro" id="IPR007788">
    <property type="entry name" value="QCT"/>
</dbReference>
<dbReference type="Proteomes" id="UP000323653">
    <property type="component" value="Chromosome"/>
</dbReference>
<evidence type="ECO:0000313" key="2">
    <source>
        <dbReference type="Proteomes" id="UP000323653"/>
    </source>
</evidence>
<dbReference type="RefSeq" id="WP_149075580.1">
    <property type="nucleotide sequence ID" value="NZ_CP043329.1"/>
</dbReference>
<keyword evidence="2" id="KW-1185">Reference proteome</keyword>
<dbReference type="KEGG" id="pej:FYC62_15380"/>
<proteinExistence type="predicted"/>